<accession>A0AA38U3K3</accession>
<organism evidence="2 3">
    <name type="scientific">Centaurea solstitialis</name>
    <name type="common">yellow star-thistle</name>
    <dbReference type="NCBI Taxonomy" id="347529"/>
    <lineage>
        <taxon>Eukaryota</taxon>
        <taxon>Viridiplantae</taxon>
        <taxon>Streptophyta</taxon>
        <taxon>Embryophyta</taxon>
        <taxon>Tracheophyta</taxon>
        <taxon>Spermatophyta</taxon>
        <taxon>Magnoliopsida</taxon>
        <taxon>eudicotyledons</taxon>
        <taxon>Gunneridae</taxon>
        <taxon>Pentapetalae</taxon>
        <taxon>asterids</taxon>
        <taxon>campanulids</taxon>
        <taxon>Asterales</taxon>
        <taxon>Asteraceae</taxon>
        <taxon>Carduoideae</taxon>
        <taxon>Cardueae</taxon>
        <taxon>Centaureinae</taxon>
        <taxon>Centaurea</taxon>
    </lineage>
</organism>
<dbReference type="Proteomes" id="UP001172457">
    <property type="component" value="Chromosome 1"/>
</dbReference>
<keyword evidence="1" id="KW-1133">Transmembrane helix</keyword>
<sequence>MEDNDDTMFMVHNTQEFVVDDTWYVNCGCSNHMSLETRTSLSTLMNSEKGSKDMMTRGYICKEYETSLWAKTMGIKGYQVSTMFSPALPTSAFFLIAALITAPPLLPDSCPNQLLPFSILSIQSRFSLLSFILSFPLLILMVGGDKNIIQPLHPATTVTNIRNQIPITLTTDGNTYNSWVALFKVQCTVCKVLDHIIPDATAPSDHDEEWKRIDAIVLQWIYSTISTDLLTTILNVDNTAAKA</sequence>
<evidence type="ECO:0000256" key="1">
    <source>
        <dbReference type="SAM" id="Phobius"/>
    </source>
</evidence>
<feature type="transmembrane region" description="Helical" evidence="1">
    <location>
        <begin position="126"/>
        <end position="144"/>
    </location>
</feature>
<proteinExistence type="predicted"/>
<comment type="caution">
    <text evidence="2">The sequence shown here is derived from an EMBL/GenBank/DDBJ whole genome shotgun (WGS) entry which is preliminary data.</text>
</comment>
<feature type="transmembrane region" description="Helical" evidence="1">
    <location>
        <begin position="83"/>
        <end position="106"/>
    </location>
</feature>
<protein>
    <submittedName>
        <fullName evidence="2">Uncharacterized protein</fullName>
    </submittedName>
</protein>
<keyword evidence="3" id="KW-1185">Reference proteome</keyword>
<dbReference type="AlphaFoldDB" id="A0AA38U3K3"/>
<gene>
    <name evidence="2" type="ORF">OSB04_002482</name>
</gene>
<dbReference type="EMBL" id="JARYMX010000001">
    <property type="protein sequence ID" value="KAJ9566516.1"/>
    <property type="molecule type" value="Genomic_DNA"/>
</dbReference>
<keyword evidence="1" id="KW-0472">Membrane</keyword>
<dbReference type="PANTHER" id="PTHR47481:SF38">
    <property type="entry name" value="POU DOMAIN, CLASS 4, TRANSCRIPTION FACTOR 1-LIKE"/>
    <property type="match status" value="1"/>
</dbReference>
<dbReference type="PANTHER" id="PTHR47481">
    <property type="match status" value="1"/>
</dbReference>
<evidence type="ECO:0000313" key="3">
    <source>
        <dbReference type="Proteomes" id="UP001172457"/>
    </source>
</evidence>
<name>A0AA38U3K3_9ASTR</name>
<keyword evidence="1" id="KW-0812">Transmembrane</keyword>
<evidence type="ECO:0000313" key="2">
    <source>
        <dbReference type="EMBL" id="KAJ9566516.1"/>
    </source>
</evidence>
<reference evidence="2" key="1">
    <citation type="submission" date="2023-03" db="EMBL/GenBank/DDBJ databases">
        <title>Chromosome-scale reference genome and RAD-based genetic map of yellow starthistle (Centaurea solstitialis) reveal putative structural variation and QTLs associated with invader traits.</title>
        <authorList>
            <person name="Reatini B."/>
            <person name="Cang F.A."/>
            <person name="Jiang Q."/>
            <person name="Mckibben M.T.W."/>
            <person name="Barker M.S."/>
            <person name="Rieseberg L.H."/>
            <person name="Dlugosch K.M."/>
        </authorList>
    </citation>
    <scope>NUCLEOTIDE SEQUENCE</scope>
    <source>
        <strain evidence="2">CAN-66</strain>
        <tissue evidence="2">Leaf</tissue>
    </source>
</reference>